<evidence type="ECO:0000259" key="2">
    <source>
        <dbReference type="Pfam" id="PF08550"/>
    </source>
</evidence>
<feature type="region of interest" description="Disordered" evidence="1">
    <location>
        <begin position="70"/>
        <end position="135"/>
    </location>
</feature>
<dbReference type="InterPro" id="IPR021711">
    <property type="entry name" value="DUF3295"/>
</dbReference>
<dbReference type="OrthoDB" id="5054775at2759"/>
<feature type="compositionally biased region" description="Basic and acidic residues" evidence="1">
    <location>
        <begin position="116"/>
        <end position="135"/>
    </location>
</feature>
<dbReference type="InterPro" id="IPR013860">
    <property type="entry name" value="AreA_GATA"/>
</dbReference>
<dbReference type="GeneID" id="27727218"/>
<dbReference type="VEuPathDB" id="FungiDB:SAPIO_CDS8146"/>
<feature type="domain" description="DUF3295" evidence="3">
    <location>
        <begin position="169"/>
        <end position="554"/>
    </location>
</feature>
<protein>
    <submittedName>
        <fullName evidence="4">Uncharacterized protein</fullName>
    </submittedName>
</protein>
<gene>
    <name evidence="4" type="ORF">SAPIO_CDS8146</name>
</gene>
<dbReference type="AlphaFoldDB" id="A0A084FYZ6"/>
<evidence type="ECO:0000313" key="4">
    <source>
        <dbReference type="EMBL" id="KEZ40308.1"/>
    </source>
</evidence>
<feature type="compositionally biased region" description="Polar residues" evidence="1">
    <location>
        <begin position="250"/>
        <end position="260"/>
    </location>
</feature>
<accession>A0A084FYZ6</accession>
<keyword evidence="5" id="KW-1185">Reference proteome</keyword>
<reference evidence="4 5" key="1">
    <citation type="journal article" date="2014" name="Genome Announc.">
        <title>Draft genome sequence of the pathogenic fungus Scedosporium apiospermum.</title>
        <authorList>
            <person name="Vandeputte P."/>
            <person name="Ghamrawi S."/>
            <person name="Rechenmann M."/>
            <person name="Iltis A."/>
            <person name="Giraud S."/>
            <person name="Fleury M."/>
            <person name="Thornton C."/>
            <person name="Delhaes L."/>
            <person name="Meyer W."/>
            <person name="Papon N."/>
            <person name="Bouchara J.P."/>
        </authorList>
    </citation>
    <scope>NUCLEOTIDE SEQUENCE [LARGE SCALE GENOMIC DNA]</scope>
    <source>
        <strain evidence="4 5">IHEM 14462</strain>
    </source>
</reference>
<dbReference type="Pfam" id="PF11702">
    <property type="entry name" value="DUF3295"/>
    <property type="match status" value="2"/>
</dbReference>
<evidence type="ECO:0000256" key="1">
    <source>
        <dbReference type="SAM" id="MobiDB-lite"/>
    </source>
</evidence>
<dbReference type="KEGG" id="sapo:SAPIO_CDS8146"/>
<dbReference type="Pfam" id="PF08550">
    <property type="entry name" value="GATA_AreA"/>
    <property type="match status" value="1"/>
</dbReference>
<evidence type="ECO:0000313" key="5">
    <source>
        <dbReference type="Proteomes" id="UP000028545"/>
    </source>
</evidence>
<dbReference type="GO" id="GO:0005737">
    <property type="term" value="C:cytoplasm"/>
    <property type="evidence" value="ECO:0007669"/>
    <property type="project" value="TreeGrafter"/>
</dbReference>
<dbReference type="HOGENOM" id="CLU_025004_1_0_1"/>
<comment type="caution">
    <text evidence="4">The sequence shown here is derived from an EMBL/GenBank/DDBJ whole genome shotgun (WGS) entry which is preliminary data.</text>
</comment>
<feature type="compositionally biased region" description="Polar residues" evidence="1">
    <location>
        <begin position="72"/>
        <end position="85"/>
    </location>
</feature>
<dbReference type="PANTHER" id="PTHR28014">
    <property type="entry name" value="NEGATIVE REGULATOR OF RAS-CAMP PATHWAY"/>
    <property type="match status" value="1"/>
</dbReference>
<dbReference type="Proteomes" id="UP000028545">
    <property type="component" value="Unassembled WGS sequence"/>
</dbReference>
<dbReference type="GO" id="GO:0031930">
    <property type="term" value="P:mitochondria-nucleus signaling pathway"/>
    <property type="evidence" value="ECO:0007669"/>
    <property type="project" value="TreeGrafter"/>
</dbReference>
<dbReference type="EMBL" id="JOWA01000121">
    <property type="protein sequence ID" value="KEZ40308.1"/>
    <property type="molecule type" value="Genomic_DNA"/>
</dbReference>
<feature type="compositionally biased region" description="Low complexity" evidence="1">
    <location>
        <begin position="220"/>
        <end position="232"/>
    </location>
</feature>
<feature type="domain" description="Nitrogen regulatory protein areA GATA-like" evidence="2">
    <location>
        <begin position="31"/>
        <end position="58"/>
    </location>
</feature>
<dbReference type="InterPro" id="IPR053043">
    <property type="entry name" value="Ras-cAMP_regulatory"/>
</dbReference>
<sequence length="554" mass="61222">MPFQLDTPVLTVDTGIIHKVDAGNPQTLYDMWIVFSRCADSVQNGRRLEYMCWRYWNRATMLHRPELAPAGVSQSAPQPIPSVSSVPDMPQLSKSVDSAPDDEASDFTAQSSPVDIRPRISRQDSCGSRRDRTPRSEEFEKLFVSIIKEQELPLRQNAPSRLPPAAALERSGSTTTEEAASQASEDAISESSPQTSPDTSFHTTTVTRGFHPATSITFEQPSSVPQSSPSSVMEPTSVPHRKHVGATFTCGASSSSSEHQSLPIRKTLPKPRQPVSFQIGTSGSSEEESSLTTALQKSRSGALSGLKKQATVQHFPRTHESSAIEDDDTECDDVDESAIDDDEDDSDWEDSDEVSGKSSIDDKTYFKRVDSTAQLVSRRSLITLGLEATERQRRLGNPASQSTSALHRSRGPQAGQCTMGSPNDSDESPLMMKRGSRVNQLKPIREIPRTGAQPIVAPPAQNHFPAALSPRTTRRHMLATELTESLRRHLLWERQQKSSTANAVLKRRHTSHDVANLKQYPEKAYMDKSEDANSSSWNQYFTKEAFNGYHSKGW</sequence>
<dbReference type="RefSeq" id="XP_016640107.1">
    <property type="nucleotide sequence ID" value="XM_016789844.1"/>
</dbReference>
<feature type="region of interest" description="Disordered" evidence="1">
    <location>
        <begin position="392"/>
        <end position="431"/>
    </location>
</feature>
<evidence type="ECO:0000259" key="3">
    <source>
        <dbReference type="Pfam" id="PF11702"/>
    </source>
</evidence>
<dbReference type="GO" id="GO:0006808">
    <property type="term" value="P:regulation of nitrogen utilization"/>
    <property type="evidence" value="ECO:0007669"/>
    <property type="project" value="TreeGrafter"/>
</dbReference>
<dbReference type="PANTHER" id="PTHR28014:SF1">
    <property type="entry name" value="NEGATIVE REGULATOR OF RAS-CAMP PATHWAY"/>
    <property type="match status" value="1"/>
</dbReference>
<dbReference type="OMA" id="NGYHSKG"/>
<organism evidence="4 5">
    <name type="scientific">Pseudallescheria apiosperma</name>
    <name type="common">Scedosporium apiospermum</name>
    <dbReference type="NCBI Taxonomy" id="563466"/>
    <lineage>
        <taxon>Eukaryota</taxon>
        <taxon>Fungi</taxon>
        <taxon>Dikarya</taxon>
        <taxon>Ascomycota</taxon>
        <taxon>Pezizomycotina</taxon>
        <taxon>Sordariomycetes</taxon>
        <taxon>Hypocreomycetidae</taxon>
        <taxon>Microascales</taxon>
        <taxon>Microascaceae</taxon>
        <taxon>Scedosporium</taxon>
    </lineage>
</organism>
<name>A0A084FYZ6_PSEDA</name>
<feature type="compositionally biased region" description="Polar residues" evidence="1">
    <location>
        <begin position="171"/>
        <end position="207"/>
    </location>
</feature>
<feature type="region of interest" description="Disordered" evidence="1">
    <location>
        <begin position="155"/>
        <end position="359"/>
    </location>
</feature>
<proteinExistence type="predicted"/>
<feature type="domain" description="DUF3295" evidence="3">
    <location>
        <begin position="87"/>
        <end position="155"/>
    </location>
</feature>
<dbReference type="GO" id="GO:0000122">
    <property type="term" value="P:negative regulation of transcription by RNA polymerase II"/>
    <property type="evidence" value="ECO:0007669"/>
    <property type="project" value="TreeGrafter"/>
</dbReference>
<feature type="compositionally biased region" description="Acidic residues" evidence="1">
    <location>
        <begin position="323"/>
        <end position="353"/>
    </location>
</feature>